<evidence type="ECO:0000313" key="1">
    <source>
        <dbReference type="EMBL" id="ETJ44487.1"/>
    </source>
</evidence>
<gene>
    <name evidence="1" type="ORF">Q604_UNBC01513G0001</name>
</gene>
<organism evidence="1">
    <name type="scientific">human gut metagenome</name>
    <dbReference type="NCBI Taxonomy" id="408170"/>
    <lineage>
        <taxon>unclassified sequences</taxon>
        <taxon>metagenomes</taxon>
        <taxon>organismal metagenomes</taxon>
    </lineage>
</organism>
<comment type="caution">
    <text evidence="1">The sequence shown here is derived from an EMBL/GenBank/DDBJ whole genome shotgun (WGS) entry which is preliminary data.</text>
</comment>
<proteinExistence type="predicted"/>
<protein>
    <submittedName>
        <fullName evidence="1">A/G-specific adenine glycosylase</fullName>
    </submittedName>
</protein>
<sequence length="78" mass="9036">FALSLQPVLVKELTHIFSHRKWFMKAFRGDLTYAGEADNITIGDIQKQLPKDWMLIKRDEFANYAWAGPHGKLTEMAK</sequence>
<accession>W1YPS9</accession>
<reference evidence="1" key="1">
    <citation type="submission" date="2013-12" db="EMBL/GenBank/DDBJ databases">
        <title>A Varibaculum cambriense genome reconstructed from a premature infant gut community with otherwise low bacterial novelty that shifts toward anaerobic metabolism during the third week of life.</title>
        <authorList>
            <person name="Brown C.T."/>
            <person name="Sharon I."/>
            <person name="Thomas B.C."/>
            <person name="Castelle C.J."/>
            <person name="Morowitz M.J."/>
            <person name="Banfield J.F."/>
        </authorList>
    </citation>
    <scope>NUCLEOTIDE SEQUENCE</scope>
</reference>
<feature type="non-terminal residue" evidence="1">
    <location>
        <position position="1"/>
    </location>
</feature>
<dbReference type="AlphaFoldDB" id="W1YPS9"/>
<dbReference type="EMBL" id="AZMM01001513">
    <property type="protein sequence ID" value="ETJ44487.1"/>
    <property type="molecule type" value="Genomic_DNA"/>
</dbReference>
<dbReference type="Gene3D" id="3.90.79.10">
    <property type="entry name" value="Nucleoside Triphosphate Pyrophosphohydrolase"/>
    <property type="match status" value="1"/>
</dbReference>
<name>W1YPS9_9ZZZZ</name>